<accession>A0A836KZI8</accession>
<keyword evidence="1" id="KW-0677">Repeat</keyword>
<dbReference type="Gene3D" id="3.40.50.300">
    <property type="entry name" value="P-loop containing nucleotide triphosphate hydrolases"/>
    <property type="match status" value="1"/>
</dbReference>
<dbReference type="InterPro" id="IPR051070">
    <property type="entry name" value="NF-kappa-B_inhibitor"/>
</dbReference>
<evidence type="ECO:0000256" key="1">
    <source>
        <dbReference type="ARBA" id="ARBA00022737"/>
    </source>
</evidence>
<dbReference type="PANTHER" id="PTHR46680">
    <property type="entry name" value="NF-KAPPA-B INHIBITOR ALPHA"/>
    <property type="match status" value="1"/>
</dbReference>
<dbReference type="GeneID" id="94287655"/>
<dbReference type="PROSITE" id="PS50088">
    <property type="entry name" value="ANK_REPEAT"/>
    <property type="match status" value="1"/>
</dbReference>
<reference evidence="4 5" key="1">
    <citation type="submission" date="2021-02" db="EMBL/GenBank/DDBJ databases">
        <title>Porcisia hertigi Genome sequencing and assembly.</title>
        <authorList>
            <person name="Almutairi H."/>
            <person name="Gatherer D."/>
        </authorList>
    </citation>
    <scope>NUCLEOTIDE SEQUENCE [LARGE SCALE GENOMIC DNA]</scope>
    <source>
        <strain evidence="4 5">C119</strain>
    </source>
</reference>
<dbReference type="SUPFAM" id="SSF48403">
    <property type="entry name" value="Ankyrin repeat"/>
    <property type="match status" value="1"/>
</dbReference>
<comment type="caution">
    <text evidence="4">The sequence shown here is derived from an EMBL/GenBank/DDBJ whole genome shotgun (WGS) entry which is preliminary data.</text>
</comment>
<dbReference type="InterPro" id="IPR002110">
    <property type="entry name" value="Ankyrin_rpt"/>
</dbReference>
<dbReference type="AlphaFoldDB" id="A0A836KZI8"/>
<evidence type="ECO:0000313" key="4">
    <source>
        <dbReference type="EMBL" id="KAG5492951.1"/>
    </source>
</evidence>
<dbReference type="InterPro" id="IPR027417">
    <property type="entry name" value="P-loop_NTPase"/>
</dbReference>
<dbReference type="Pfam" id="PF12796">
    <property type="entry name" value="Ank_2"/>
    <property type="match status" value="1"/>
</dbReference>
<organism evidence="4 5">
    <name type="scientific">Porcisia hertigi</name>
    <dbReference type="NCBI Taxonomy" id="2761500"/>
    <lineage>
        <taxon>Eukaryota</taxon>
        <taxon>Discoba</taxon>
        <taxon>Euglenozoa</taxon>
        <taxon>Kinetoplastea</taxon>
        <taxon>Metakinetoplastina</taxon>
        <taxon>Trypanosomatida</taxon>
        <taxon>Trypanosomatidae</taxon>
        <taxon>Leishmaniinae</taxon>
        <taxon>Porcisia</taxon>
    </lineage>
</organism>
<name>A0A836KZI8_9TRYP</name>
<dbReference type="RefSeq" id="XP_067753735.1">
    <property type="nucleotide sequence ID" value="XM_067897578.1"/>
</dbReference>
<keyword evidence="2 3" id="KW-0040">ANK repeat</keyword>
<evidence type="ECO:0000256" key="2">
    <source>
        <dbReference type="ARBA" id="ARBA00023043"/>
    </source>
</evidence>
<dbReference type="PANTHER" id="PTHR46680:SF3">
    <property type="entry name" value="NF-KAPPA-B INHIBITOR CACTUS"/>
    <property type="match status" value="1"/>
</dbReference>
<dbReference type="OrthoDB" id="426293at2759"/>
<protein>
    <submittedName>
        <fullName evidence="4">Uncharacterized protein</fullName>
    </submittedName>
</protein>
<dbReference type="KEGG" id="phet:94287655"/>
<feature type="repeat" description="ANK" evidence="3">
    <location>
        <begin position="257"/>
        <end position="289"/>
    </location>
</feature>
<evidence type="ECO:0000256" key="3">
    <source>
        <dbReference type="PROSITE-ProRule" id="PRU00023"/>
    </source>
</evidence>
<proteinExistence type="predicted"/>
<dbReference type="Gene3D" id="1.25.40.20">
    <property type="entry name" value="Ankyrin repeat-containing domain"/>
    <property type="match status" value="1"/>
</dbReference>
<dbReference type="InterPro" id="IPR036770">
    <property type="entry name" value="Ankyrin_rpt-contain_sf"/>
</dbReference>
<dbReference type="PROSITE" id="PS50297">
    <property type="entry name" value="ANK_REP_REGION"/>
    <property type="match status" value="1"/>
</dbReference>
<dbReference type="EMBL" id="JAFJZO010000035">
    <property type="protein sequence ID" value="KAG5492951.1"/>
    <property type="molecule type" value="Genomic_DNA"/>
</dbReference>
<keyword evidence="5" id="KW-1185">Reference proteome</keyword>
<evidence type="ECO:0000313" key="5">
    <source>
        <dbReference type="Proteomes" id="UP000674318"/>
    </source>
</evidence>
<sequence>MASRAIAKIPKEFVPLEHVERAIKNSDCRTPVVFVQSDGDAYQSVCHFAKKQQSAVWSFDIFKLQSMQNVLDYIDVGVNNGDWVYITNCNLVDESYFRDVARVLYQLLPDPQRYPRRELFRCFFGVTKPFDLNAPVGQPFPQLFMHAALVARPTAAQGSKWSRIMPADKPLFSIAAMKHQQRRAAGRDSDSESDVEETDPISGIIFHRATERIRDVDQSTVTLRKHELLKGVENQDTDLIRQVVSTGEVDLSRKLKDGMTPLQYACSRELTESVRTLLSLGADPDAPREADGRPPLFMAIDDMELAKVLVAGGANLFLKYEGYRADSHPDTDPAVAAYLAEEREYM</sequence>
<dbReference type="SMART" id="SM00248">
    <property type="entry name" value="ANK"/>
    <property type="match status" value="2"/>
</dbReference>
<gene>
    <name evidence="4" type="ORF">JKF63_01531</name>
</gene>
<dbReference type="Proteomes" id="UP000674318">
    <property type="component" value="Chromosome 35"/>
</dbReference>